<proteinExistence type="predicted"/>
<dbReference type="EMBL" id="BARU01004563">
    <property type="protein sequence ID" value="GAH21591.1"/>
    <property type="molecule type" value="Genomic_DNA"/>
</dbReference>
<dbReference type="AlphaFoldDB" id="X1DL21"/>
<organism evidence="1">
    <name type="scientific">marine sediment metagenome</name>
    <dbReference type="NCBI Taxonomy" id="412755"/>
    <lineage>
        <taxon>unclassified sequences</taxon>
        <taxon>metagenomes</taxon>
        <taxon>ecological metagenomes</taxon>
    </lineage>
</organism>
<accession>X1DL21</accession>
<protein>
    <submittedName>
        <fullName evidence="1">Uncharacterized protein</fullName>
    </submittedName>
</protein>
<name>X1DL21_9ZZZZ</name>
<gene>
    <name evidence="1" type="ORF">S03H2_09105</name>
</gene>
<feature type="non-terminal residue" evidence="1">
    <location>
        <position position="248"/>
    </location>
</feature>
<comment type="caution">
    <text evidence="1">The sequence shown here is derived from an EMBL/GenBank/DDBJ whole genome shotgun (WGS) entry which is preliminary data.</text>
</comment>
<evidence type="ECO:0000313" key="1">
    <source>
        <dbReference type="EMBL" id="GAH21591.1"/>
    </source>
</evidence>
<sequence length="248" mass="28787">KEVPLERRISDRTQAYVRSISKNRAKTLMELTGLSEKPPDLRIENLVRLFRATHLFGQEYQSLTSELREYSRLPEDTVSRMLAFQDYVEAINKARKVSGELKRQIREKESGVTFLTNSLKSKKAEMEQLVQSAKIVEKPEIVTAIGKEIAEKIIRETNIPIEIPEELNQEIVHEWRAMIAGQIGSITQNLEVIGKLEAEFPGFVMHKKKLKEKLLESIQKKKLLGESNKYYSEKKKKLEEFSRKLKKM</sequence>
<reference evidence="1" key="1">
    <citation type="journal article" date="2014" name="Front. Microbiol.">
        <title>High frequency of phylogenetically diverse reductive dehalogenase-homologous genes in deep subseafloor sedimentary metagenomes.</title>
        <authorList>
            <person name="Kawai M."/>
            <person name="Futagami T."/>
            <person name="Toyoda A."/>
            <person name="Takaki Y."/>
            <person name="Nishi S."/>
            <person name="Hori S."/>
            <person name="Arai W."/>
            <person name="Tsubouchi T."/>
            <person name="Morono Y."/>
            <person name="Uchiyama I."/>
            <person name="Ito T."/>
            <person name="Fujiyama A."/>
            <person name="Inagaki F."/>
            <person name="Takami H."/>
        </authorList>
    </citation>
    <scope>NUCLEOTIDE SEQUENCE</scope>
    <source>
        <strain evidence="1">Expedition CK06-06</strain>
    </source>
</reference>
<feature type="non-terminal residue" evidence="1">
    <location>
        <position position="1"/>
    </location>
</feature>